<dbReference type="Proteomes" id="UP000198711">
    <property type="component" value="Unassembled WGS sequence"/>
</dbReference>
<sequence length="1004" mass="110713">MTGSNLGQRSLLNRLKLVNQLPRHMKRRTTCYIHFCFPALFVLLLAAFPALAQNKTVTGKVTDAKDNRALEAVTVIVKDSKLATQTRSDGSFSISVPANTKYLNFSAIGYETQQVQLGASLTLAIAMVQTEKSIEDVVVIGYGVTRKTDVTSAITSVKEKDFNKGAVISPMSLVQGKVPGLVIVNSNGTDPNGQSSMQLRGVSTLKGSTSPFVVIDGVPGGNLNNLSPEDVESIDVLRDGSAAAIYGTRGSNGVIIVTTKRAKSGTASFNYDSYVYTDIPKKFPAVLTAEQYRAYADVYKRTNPTFVLNDGGASTDWFKVLSKTPVSQVHNFSVSSGTDKSTIRAAVSIRNLDGIAISTWRKIVNTRLSFTQKALDNKLSIQGNIATSFLNYLNSDNTIYGDAMDRNPTFPVFNPDGSYFEDPLDSKGNPYARRMQTEDGERIKHINGSVKATLDLMPNLKASGFFAFQRRDAISYYYQSRDAFLSRINGQNGNASRSTSFSYDRTFEYTLDYNKRLGKHSLSALAGYSYQDFMSEDFNASNRNFLTDAFSYNNLGAGQAFAAGTAGAGLGSGKSSSTLIAFFGRGIYNYNEKYLLTASLRREGSSKFGINHKWGLFPAVSLGWRISRESFMPEKGLFEDLKLRLGYGVTGNQEGIGAYNSLATLSTGASFLWDNTFVPTYGASRNPNPDLRWEKKTEYNLGIDFALRGGKVSGSIDLYSRETSDLLLDATAPVPSLIHQTILVNLGKMRNRGVELALNLKLIENKKFSWTNSLTFSYNDNLLQSVTYGASTSAPVDHYSLPQNMGSAFRREVGQPIGNFYGKVFKDFDVQNNKWIFYTQAEDPALDAQNKKIIGNGMPKMFAGMSNNLSYGRFDMTVFLRGTFMFDLLNIMDLVYTNRARYSNNFLQKGLDIPISSYAYSNYFIEKGDFVKLDNLTMGYTINTGKIKYLKKARVYASGQNLLTFTKFSGRDPDIQVNGLEPGLAMMNFYPRATTLTLGISLGF</sequence>
<organism evidence="13 14">
    <name type="scientific">Hydrobacter penzbergensis</name>
    <dbReference type="NCBI Taxonomy" id="1235997"/>
    <lineage>
        <taxon>Bacteria</taxon>
        <taxon>Pseudomonadati</taxon>
        <taxon>Bacteroidota</taxon>
        <taxon>Chitinophagia</taxon>
        <taxon>Chitinophagales</taxon>
        <taxon>Chitinophagaceae</taxon>
        <taxon>Hydrobacter</taxon>
    </lineage>
</organism>
<feature type="transmembrane region" description="Helical" evidence="10">
    <location>
        <begin position="31"/>
        <end position="52"/>
    </location>
</feature>
<keyword evidence="14" id="KW-1185">Reference proteome</keyword>
<evidence type="ECO:0000256" key="9">
    <source>
        <dbReference type="RuleBase" id="RU003357"/>
    </source>
</evidence>
<evidence type="ECO:0000259" key="11">
    <source>
        <dbReference type="Pfam" id="PF00593"/>
    </source>
</evidence>
<evidence type="ECO:0000256" key="1">
    <source>
        <dbReference type="ARBA" id="ARBA00004571"/>
    </source>
</evidence>
<dbReference type="SUPFAM" id="SSF56935">
    <property type="entry name" value="Porins"/>
    <property type="match status" value="1"/>
</dbReference>
<keyword evidence="3 8" id="KW-1134">Transmembrane beta strand</keyword>
<dbReference type="AlphaFoldDB" id="A0A8X8ICA5"/>
<evidence type="ECO:0000256" key="2">
    <source>
        <dbReference type="ARBA" id="ARBA00022448"/>
    </source>
</evidence>
<evidence type="ECO:0000256" key="8">
    <source>
        <dbReference type="PROSITE-ProRule" id="PRU01360"/>
    </source>
</evidence>
<dbReference type="Gene3D" id="2.170.130.10">
    <property type="entry name" value="TonB-dependent receptor, plug domain"/>
    <property type="match status" value="1"/>
</dbReference>
<protein>
    <submittedName>
        <fullName evidence="13">TonB-linked outer membrane protein, SusC/RagA family</fullName>
    </submittedName>
</protein>
<dbReference type="InterPro" id="IPR036942">
    <property type="entry name" value="Beta-barrel_TonB_sf"/>
</dbReference>
<comment type="caution">
    <text evidence="13">The sequence shown here is derived from an EMBL/GenBank/DDBJ whole genome shotgun (WGS) entry which is preliminary data.</text>
</comment>
<keyword evidence="7 8" id="KW-0998">Cell outer membrane</keyword>
<dbReference type="GO" id="GO:0009279">
    <property type="term" value="C:cell outer membrane"/>
    <property type="evidence" value="ECO:0007669"/>
    <property type="project" value="UniProtKB-SubCell"/>
</dbReference>
<comment type="similarity">
    <text evidence="8 9">Belongs to the TonB-dependent receptor family.</text>
</comment>
<dbReference type="InterPro" id="IPR008969">
    <property type="entry name" value="CarboxyPept-like_regulatory"/>
</dbReference>
<dbReference type="InterPro" id="IPR012910">
    <property type="entry name" value="Plug_dom"/>
</dbReference>
<dbReference type="SUPFAM" id="SSF49464">
    <property type="entry name" value="Carboxypeptidase regulatory domain-like"/>
    <property type="match status" value="1"/>
</dbReference>
<dbReference type="EMBL" id="FNNO01000001">
    <property type="protein sequence ID" value="SDW06079.1"/>
    <property type="molecule type" value="Genomic_DNA"/>
</dbReference>
<reference evidence="13 14" key="1">
    <citation type="submission" date="2016-10" db="EMBL/GenBank/DDBJ databases">
        <authorList>
            <person name="Varghese N."/>
            <person name="Submissions S."/>
        </authorList>
    </citation>
    <scope>NUCLEOTIDE SEQUENCE [LARGE SCALE GENOMIC DNA]</scope>
    <source>
        <strain evidence="13 14">DSM 25353</strain>
    </source>
</reference>
<evidence type="ECO:0000313" key="13">
    <source>
        <dbReference type="EMBL" id="SDW06079.1"/>
    </source>
</evidence>
<dbReference type="Pfam" id="PF07715">
    <property type="entry name" value="Plug"/>
    <property type="match status" value="1"/>
</dbReference>
<keyword evidence="6 8" id="KW-0472">Membrane</keyword>
<dbReference type="Pfam" id="PF13715">
    <property type="entry name" value="CarbopepD_reg_2"/>
    <property type="match status" value="1"/>
</dbReference>
<feature type="domain" description="TonB-dependent receptor plug" evidence="12">
    <location>
        <begin position="147"/>
        <end position="254"/>
    </location>
</feature>
<dbReference type="Gene3D" id="2.60.40.1120">
    <property type="entry name" value="Carboxypeptidase-like, regulatory domain"/>
    <property type="match status" value="1"/>
</dbReference>
<evidence type="ECO:0000256" key="3">
    <source>
        <dbReference type="ARBA" id="ARBA00022452"/>
    </source>
</evidence>
<evidence type="ECO:0000256" key="5">
    <source>
        <dbReference type="ARBA" id="ARBA00023077"/>
    </source>
</evidence>
<dbReference type="InterPro" id="IPR023996">
    <property type="entry name" value="TonB-dep_OMP_SusC/RagA"/>
</dbReference>
<evidence type="ECO:0000256" key="4">
    <source>
        <dbReference type="ARBA" id="ARBA00022692"/>
    </source>
</evidence>
<name>A0A8X8ICA5_9BACT</name>
<dbReference type="InterPro" id="IPR039426">
    <property type="entry name" value="TonB-dep_rcpt-like"/>
</dbReference>
<evidence type="ECO:0000256" key="6">
    <source>
        <dbReference type="ARBA" id="ARBA00023136"/>
    </source>
</evidence>
<keyword evidence="2 8" id="KW-0813">Transport</keyword>
<dbReference type="InterPro" id="IPR000531">
    <property type="entry name" value="Beta-barrel_TonB"/>
</dbReference>
<dbReference type="InterPro" id="IPR023997">
    <property type="entry name" value="TonB-dep_OMP_SusC/RagA_CS"/>
</dbReference>
<evidence type="ECO:0000259" key="12">
    <source>
        <dbReference type="Pfam" id="PF07715"/>
    </source>
</evidence>
<dbReference type="Gene3D" id="2.40.170.20">
    <property type="entry name" value="TonB-dependent receptor, beta-barrel domain"/>
    <property type="match status" value="1"/>
</dbReference>
<dbReference type="NCBIfam" id="TIGR04057">
    <property type="entry name" value="SusC_RagA_signa"/>
    <property type="match status" value="1"/>
</dbReference>
<keyword evidence="10" id="KW-1133">Transmembrane helix</keyword>
<dbReference type="Pfam" id="PF00593">
    <property type="entry name" value="TonB_dep_Rec_b-barrel"/>
    <property type="match status" value="1"/>
</dbReference>
<feature type="domain" description="TonB-dependent receptor-like beta-barrel" evidence="11">
    <location>
        <begin position="385"/>
        <end position="962"/>
    </location>
</feature>
<comment type="subcellular location">
    <subcellularLocation>
        <location evidence="1 8">Cell outer membrane</location>
        <topology evidence="1 8">Multi-pass membrane protein</topology>
    </subcellularLocation>
</comment>
<dbReference type="InterPro" id="IPR037066">
    <property type="entry name" value="Plug_dom_sf"/>
</dbReference>
<evidence type="ECO:0000256" key="7">
    <source>
        <dbReference type="ARBA" id="ARBA00023237"/>
    </source>
</evidence>
<keyword evidence="5 9" id="KW-0798">TonB box</keyword>
<dbReference type="NCBIfam" id="TIGR04056">
    <property type="entry name" value="OMP_RagA_SusC"/>
    <property type="match status" value="1"/>
</dbReference>
<proteinExistence type="inferred from homology"/>
<evidence type="ECO:0000256" key="10">
    <source>
        <dbReference type="SAM" id="Phobius"/>
    </source>
</evidence>
<dbReference type="PROSITE" id="PS52016">
    <property type="entry name" value="TONB_DEPENDENT_REC_3"/>
    <property type="match status" value="1"/>
</dbReference>
<evidence type="ECO:0000313" key="14">
    <source>
        <dbReference type="Proteomes" id="UP000198711"/>
    </source>
</evidence>
<gene>
    <name evidence="13" type="ORF">SAMN05444410_101141</name>
</gene>
<keyword evidence="4 8" id="KW-0812">Transmembrane</keyword>
<accession>A0A8X8ICA5</accession>